<dbReference type="InterPro" id="IPR036875">
    <property type="entry name" value="Znf_CCHC_sf"/>
</dbReference>
<accession>A0A1I8IYI7</accession>
<evidence type="ECO:0000313" key="4">
    <source>
        <dbReference type="Proteomes" id="UP000095280"/>
    </source>
</evidence>
<dbReference type="GO" id="GO:0008270">
    <property type="term" value="F:zinc ion binding"/>
    <property type="evidence" value="ECO:0007669"/>
    <property type="project" value="UniProtKB-KW"/>
</dbReference>
<dbReference type="Proteomes" id="UP000095280">
    <property type="component" value="Unplaced"/>
</dbReference>
<organism evidence="4 5">
    <name type="scientific">Macrostomum lignano</name>
    <dbReference type="NCBI Taxonomy" id="282301"/>
    <lineage>
        <taxon>Eukaryota</taxon>
        <taxon>Metazoa</taxon>
        <taxon>Spiralia</taxon>
        <taxon>Lophotrochozoa</taxon>
        <taxon>Platyhelminthes</taxon>
        <taxon>Rhabditophora</taxon>
        <taxon>Macrostomorpha</taxon>
        <taxon>Macrostomida</taxon>
        <taxon>Macrostomidae</taxon>
        <taxon>Macrostomum</taxon>
    </lineage>
</organism>
<dbReference type="WBParaSite" id="maker-uti_cns_0045346-snap-gene-1.23-mRNA-1">
    <property type="protein sequence ID" value="maker-uti_cns_0045346-snap-gene-1.23-mRNA-1"/>
    <property type="gene ID" value="maker-uti_cns_0045346-snap-gene-1.23"/>
</dbReference>
<feature type="compositionally biased region" description="Polar residues" evidence="2">
    <location>
        <begin position="247"/>
        <end position="262"/>
    </location>
</feature>
<proteinExistence type="predicted"/>
<feature type="compositionally biased region" description="Low complexity" evidence="2">
    <location>
        <begin position="263"/>
        <end position="278"/>
    </location>
</feature>
<feature type="region of interest" description="Disordered" evidence="2">
    <location>
        <begin position="241"/>
        <end position="313"/>
    </location>
</feature>
<protein>
    <submittedName>
        <fullName evidence="5">CCHC-type domain-containing protein</fullName>
    </submittedName>
</protein>
<name>A0A1I8IYI7_9PLAT</name>
<evidence type="ECO:0000256" key="1">
    <source>
        <dbReference type="PROSITE-ProRule" id="PRU00047"/>
    </source>
</evidence>
<evidence type="ECO:0000256" key="2">
    <source>
        <dbReference type="SAM" id="MobiDB-lite"/>
    </source>
</evidence>
<feature type="domain" description="CCHC-type" evidence="3">
    <location>
        <begin position="281"/>
        <end position="296"/>
    </location>
</feature>
<dbReference type="Gene3D" id="4.10.60.10">
    <property type="entry name" value="Zinc finger, CCHC-type"/>
    <property type="match status" value="1"/>
</dbReference>
<keyword evidence="1" id="KW-0862">Zinc</keyword>
<sequence>MNQNQANDAIAMLAEELRNRLEIGPMRHVKIQKFTPTQDIRIWLTAFDQRCEVEGIDEEHRKQELLANLDLSTAFAAVQRLNLPEDLEYEEFKERLIERFGRIGSSAEFREEFRGRMQGRNEPVETFADCLIELASRAFPNMTVEQREEEIVEQFIKGIRIPSETREKLIFAQPGNLQEARRMLRRMEAAWNMSHKNVNMRMAKGEGESEQKADQEKLEDIIKKQRAELEQQKKAIEELMEEKRASRQQYHPQNQYQTSLDRQQQQQQQQPPQQQQQPRACYNCGKLGHMARNCQSARPNGQRVMNYQKQQGN</sequence>
<dbReference type="InterPro" id="IPR001878">
    <property type="entry name" value="Znf_CCHC"/>
</dbReference>
<dbReference type="GO" id="GO:0003676">
    <property type="term" value="F:nucleic acid binding"/>
    <property type="evidence" value="ECO:0007669"/>
    <property type="project" value="InterPro"/>
</dbReference>
<keyword evidence="1" id="KW-0863">Zinc-finger</keyword>
<reference evidence="5" key="1">
    <citation type="submission" date="2016-11" db="UniProtKB">
        <authorList>
            <consortium name="WormBaseParasite"/>
        </authorList>
    </citation>
    <scope>IDENTIFICATION</scope>
</reference>
<keyword evidence="4" id="KW-1185">Reference proteome</keyword>
<dbReference type="AlphaFoldDB" id="A0A1I8IYI7"/>
<evidence type="ECO:0000259" key="3">
    <source>
        <dbReference type="PROSITE" id="PS50158"/>
    </source>
</evidence>
<dbReference type="Pfam" id="PF00098">
    <property type="entry name" value="zf-CCHC"/>
    <property type="match status" value="1"/>
</dbReference>
<dbReference type="PANTHER" id="PTHR19963">
    <property type="entry name" value="CCHC-TYPE DOMAIN-CONTAINING PROTEIN"/>
    <property type="match status" value="1"/>
</dbReference>
<dbReference type="PANTHER" id="PTHR19963:SF30">
    <property type="entry name" value="ENDONUCLEASE_EXONUCLEASE_PHOSPHATASE DOMAIN-CONTAINING PROTEIN"/>
    <property type="match status" value="1"/>
</dbReference>
<evidence type="ECO:0000313" key="5">
    <source>
        <dbReference type="WBParaSite" id="maker-uti_cns_0045346-snap-gene-1.23-mRNA-1"/>
    </source>
</evidence>
<dbReference type="SMART" id="SM00343">
    <property type="entry name" value="ZnF_C2HC"/>
    <property type="match status" value="1"/>
</dbReference>
<keyword evidence="1" id="KW-0479">Metal-binding</keyword>
<feature type="compositionally biased region" description="Polar residues" evidence="2">
    <location>
        <begin position="293"/>
        <end position="313"/>
    </location>
</feature>
<dbReference type="SUPFAM" id="SSF57756">
    <property type="entry name" value="Retrovirus zinc finger-like domains"/>
    <property type="match status" value="1"/>
</dbReference>
<dbReference type="PROSITE" id="PS50158">
    <property type="entry name" value="ZF_CCHC"/>
    <property type="match status" value="1"/>
</dbReference>